<feature type="compositionally biased region" description="Acidic residues" evidence="1">
    <location>
        <begin position="260"/>
        <end position="274"/>
    </location>
</feature>
<feature type="compositionally biased region" description="Basic and acidic residues" evidence="1">
    <location>
        <begin position="275"/>
        <end position="286"/>
    </location>
</feature>
<keyword evidence="2" id="KW-0695">RNA-directed DNA polymerase</keyword>
<feature type="region of interest" description="Disordered" evidence="1">
    <location>
        <begin position="37"/>
        <end position="57"/>
    </location>
</feature>
<sequence length="303" mass="33988">MGHLVGTYRWSSLWLGQQSGTNSKIQANIARFRRSPLNNNNVKSKHNEARKSGGAYDMRTKGLSNSSSFASVVAKKQNASAVEVENVPAIVLEDDCLKTNDLSCSLMGRVKEFAALTNLKSALRNEGFVDIKIRFLGELWVLLDFKSSKIKDLFQGNVGAKSWFTEIIQASLDFNPVGRLAWVEVEGVPYKLWTVKTFNKIAAKWGDLLEMDDMGESCYHSRRVCVRTNIQSNIFECFKIVYKGKVYWLRAKEVLGWEPELVEDSDGEDEEEEEHSDKASLDGELKEQDDESDAGHSNLGGCS</sequence>
<evidence type="ECO:0000313" key="2">
    <source>
        <dbReference type="EMBL" id="GJS82379.1"/>
    </source>
</evidence>
<reference evidence="2" key="1">
    <citation type="journal article" date="2022" name="Int. J. Mol. Sci.">
        <title>Draft Genome of Tanacetum Coccineum: Genomic Comparison of Closely Related Tanacetum-Family Plants.</title>
        <authorList>
            <person name="Yamashiro T."/>
            <person name="Shiraishi A."/>
            <person name="Nakayama K."/>
            <person name="Satake H."/>
        </authorList>
    </citation>
    <scope>NUCLEOTIDE SEQUENCE</scope>
</reference>
<keyword evidence="3" id="KW-1185">Reference proteome</keyword>
<reference evidence="2" key="2">
    <citation type="submission" date="2022-01" db="EMBL/GenBank/DDBJ databases">
        <authorList>
            <person name="Yamashiro T."/>
            <person name="Shiraishi A."/>
            <person name="Satake H."/>
            <person name="Nakayama K."/>
        </authorList>
    </citation>
    <scope>NUCLEOTIDE SEQUENCE</scope>
</reference>
<gene>
    <name evidence="2" type="ORF">Tco_0748920</name>
</gene>
<comment type="caution">
    <text evidence="2">The sequence shown here is derived from an EMBL/GenBank/DDBJ whole genome shotgun (WGS) entry which is preliminary data.</text>
</comment>
<feature type="region of interest" description="Disordered" evidence="1">
    <location>
        <begin position="260"/>
        <end position="303"/>
    </location>
</feature>
<organism evidence="2 3">
    <name type="scientific">Tanacetum coccineum</name>
    <dbReference type="NCBI Taxonomy" id="301880"/>
    <lineage>
        <taxon>Eukaryota</taxon>
        <taxon>Viridiplantae</taxon>
        <taxon>Streptophyta</taxon>
        <taxon>Embryophyta</taxon>
        <taxon>Tracheophyta</taxon>
        <taxon>Spermatophyta</taxon>
        <taxon>Magnoliopsida</taxon>
        <taxon>eudicotyledons</taxon>
        <taxon>Gunneridae</taxon>
        <taxon>Pentapetalae</taxon>
        <taxon>asterids</taxon>
        <taxon>campanulids</taxon>
        <taxon>Asterales</taxon>
        <taxon>Asteraceae</taxon>
        <taxon>Asteroideae</taxon>
        <taxon>Anthemideae</taxon>
        <taxon>Anthemidinae</taxon>
        <taxon>Tanacetum</taxon>
    </lineage>
</organism>
<accession>A0ABQ4YWZ3</accession>
<keyword evidence="2" id="KW-0808">Transferase</keyword>
<name>A0ABQ4YWZ3_9ASTR</name>
<dbReference type="EMBL" id="BQNB010010820">
    <property type="protein sequence ID" value="GJS82379.1"/>
    <property type="molecule type" value="Genomic_DNA"/>
</dbReference>
<keyword evidence="2" id="KW-0548">Nucleotidyltransferase</keyword>
<dbReference type="GO" id="GO:0003964">
    <property type="term" value="F:RNA-directed DNA polymerase activity"/>
    <property type="evidence" value="ECO:0007669"/>
    <property type="project" value="UniProtKB-KW"/>
</dbReference>
<evidence type="ECO:0000256" key="1">
    <source>
        <dbReference type="SAM" id="MobiDB-lite"/>
    </source>
</evidence>
<protein>
    <submittedName>
        <fullName evidence="2">RNA-directed DNA polymerase, eukaryota, reverse transcriptase zinc-binding domain protein</fullName>
    </submittedName>
</protein>
<evidence type="ECO:0000313" key="3">
    <source>
        <dbReference type="Proteomes" id="UP001151760"/>
    </source>
</evidence>
<proteinExistence type="predicted"/>
<dbReference type="Proteomes" id="UP001151760">
    <property type="component" value="Unassembled WGS sequence"/>
</dbReference>